<protein>
    <recommendedName>
        <fullName evidence="6">Glycosyl transferase</fullName>
    </recommendedName>
</protein>
<reference evidence="4 5" key="1">
    <citation type="submission" date="2017-03" db="EMBL/GenBank/DDBJ databases">
        <title>Comparative genomics of honeybee gut symbionts reveal geographically distinct and subgroup specific antibiotic resistance.</title>
        <authorList>
            <person name="Ludvigsen J."/>
            <person name="Porcellato D."/>
            <person name="Labee-Lund T.M."/>
            <person name="Amdam G.V."/>
            <person name="Rudi K."/>
        </authorList>
    </citation>
    <scope>NUCLEOTIDE SEQUENCE [LARGE SCALE GENOMIC DNA]</scope>
    <source>
        <strain evidence="2 5">A-7-12</strain>
        <strain evidence="3 4">A-9-12</strain>
    </source>
</reference>
<evidence type="ECO:0008006" key="6">
    <source>
        <dbReference type="Google" id="ProtNLM"/>
    </source>
</evidence>
<evidence type="ECO:0000313" key="4">
    <source>
        <dbReference type="Proteomes" id="UP000194800"/>
    </source>
</evidence>
<dbReference type="AlphaFoldDB" id="A0A242NHA7"/>
<accession>A0A242NHA7</accession>
<keyword evidence="1" id="KW-0808">Transferase</keyword>
<dbReference type="GO" id="GO:0051999">
    <property type="term" value="P:mannosyl-inositol phosphorylceramide biosynthetic process"/>
    <property type="evidence" value="ECO:0007669"/>
    <property type="project" value="TreeGrafter"/>
</dbReference>
<evidence type="ECO:0000313" key="2">
    <source>
        <dbReference type="EMBL" id="OTP99426.1"/>
    </source>
</evidence>
<dbReference type="PANTHER" id="PTHR32385">
    <property type="entry name" value="MANNOSYL PHOSPHORYLINOSITOL CERAMIDE SYNTHASE"/>
    <property type="match status" value="1"/>
</dbReference>
<dbReference type="Proteomes" id="UP000194800">
    <property type="component" value="Unassembled WGS sequence"/>
</dbReference>
<keyword evidence="4" id="KW-1185">Reference proteome</keyword>
<dbReference type="Pfam" id="PF04488">
    <property type="entry name" value="Gly_transf_sug"/>
    <property type="match status" value="1"/>
</dbReference>
<dbReference type="GO" id="GO:0016020">
    <property type="term" value="C:membrane"/>
    <property type="evidence" value="ECO:0007669"/>
    <property type="project" value="GOC"/>
</dbReference>
<dbReference type="EMBL" id="NARP01000017">
    <property type="protein sequence ID" value="OTP99426.1"/>
    <property type="molecule type" value="Genomic_DNA"/>
</dbReference>
<dbReference type="OrthoDB" id="9802987at2"/>
<gene>
    <name evidence="3" type="ORF">B6C91_12705</name>
    <name evidence="2" type="ORF">B6D08_07795</name>
</gene>
<name>A0A242NHA7_9GAMM</name>
<proteinExistence type="predicted"/>
<organism evidence="2 5">
    <name type="scientific">Gilliamella apicola</name>
    <dbReference type="NCBI Taxonomy" id="1196095"/>
    <lineage>
        <taxon>Bacteria</taxon>
        <taxon>Pseudomonadati</taxon>
        <taxon>Pseudomonadota</taxon>
        <taxon>Gammaproteobacteria</taxon>
        <taxon>Orbales</taxon>
        <taxon>Orbaceae</taxon>
        <taxon>Gilliamella</taxon>
    </lineage>
</organism>
<dbReference type="RefSeq" id="WP_086301032.1">
    <property type="nucleotide sequence ID" value="NZ_CAMLEZ010000006.1"/>
</dbReference>
<dbReference type="PANTHER" id="PTHR32385:SF15">
    <property type="entry name" value="INOSITOL PHOSPHOCERAMIDE MANNOSYLTRANSFERASE 1"/>
    <property type="match status" value="1"/>
</dbReference>
<evidence type="ECO:0000313" key="5">
    <source>
        <dbReference type="Proteomes" id="UP000194977"/>
    </source>
</evidence>
<dbReference type="InterPro" id="IPR007577">
    <property type="entry name" value="GlycoTrfase_DXD_sugar-bd_CS"/>
</dbReference>
<evidence type="ECO:0000313" key="3">
    <source>
        <dbReference type="EMBL" id="OTQ08330.1"/>
    </source>
</evidence>
<dbReference type="Proteomes" id="UP000194977">
    <property type="component" value="Unassembled WGS sequence"/>
</dbReference>
<dbReference type="InterPro" id="IPR051706">
    <property type="entry name" value="Glycosyltransferase_domain"/>
</dbReference>
<dbReference type="InterPro" id="IPR029044">
    <property type="entry name" value="Nucleotide-diphossugar_trans"/>
</dbReference>
<dbReference type="GO" id="GO:0000030">
    <property type="term" value="F:mannosyltransferase activity"/>
    <property type="evidence" value="ECO:0007669"/>
    <property type="project" value="TreeGrafter"/>
</dbReference>
<evidence type="ECO:0000256" key="1">
    <source>
        <dbReference type="ARBA" id="ARBA00022679"/>
    </source>
</evidence>
<dbReference type="EMBL" id="NART01000091">
    <property type="protein sequence ID" value="OTQ08330.1"/>
    <property type="molecule type" value="Genomic_DNA"/>
</dbReference>
<dbReference type="Gene3D" id="3.90.550.20">
    <property type="match status" value="1"/>
</dbReference>
<dbReference type="SUPFAM" id="SSF53448">
    <property type="entry name" value="Nucleotide-diphospho-sugar transferases"/>
    <property type="match status" value="1"/>
</dbReference>
<sequence length="264" mass="31223">MIPKIIHYCWFGNNPKPKKVLDNIQDWKKKLPDYKFVEWNDSHLNLTNNQYVKEAYQARKFAFVADFFRVYALFNEGGVYLDTDITLSKSFDPFLNLDFFSCYENWREIIHPISTATLGAAKSNLFIKEILDSYENNKFIINGEPDVTTNVERITTLLKNKKLVAEPYNKFDTLNISSKEVIFPSHYFCEKIEGYDNYCVHEFYASWKDDSNDEIIHTELEQPYKVKFKVNKKVVFVKLKQETIPNRILASFSFKKKKYAFITI</sequence>
<comment type="caution">
    <text evidence="2">The sequence shown here is derived from an EMBL/GenBank/DDBJ whole genome shotgun (WGS) entry which is preliminary data.</text>
</comment>